<keyword evidence="4 6" id="KW-0413">Isomerase</keyword>
<comment type="similarity">
    <text evidence="6">Belongs to the eIF-2B alpha/beta/delta subunits family. MtnA subfamily.</text>
</comment>
<keyword evidence="1 6" id="KW-0963">Cytoplasm</keyword>
<dbReference type="PANTHER" id="PTHR43475:SF1">
    <property type="entry name" value="METHYLTHIORIBOSE-1-PHOSPHATE ISOMERASE"/>
    <property type="match status" value="1"/>
</dbReference>
<keyword evidence="2 6" id="KW-0028">Amino-acid biosynthesis</keyword>
<comment type="caution">
    <text evidence="7">The sequence shown here is derived from an EMBL/GenBank/DDBJ whole genome shotgun (WGS) entry which is preliminary data.</text>
</comment>
<dbReference type="EMBL" id="CAJOAY010001575">
    <property type="protein sequence ID" value="CAF3860495.1"/>
    <property type="molecule type" value="Genomic_DNA"/>
</dbReference>
<dbReference type="GO" id="GO:0005634">
    <property type="term" value="C:nucleus"/>
    <property type="evidence" value="ECO:0007669"/>
    <property type="project" value="UniProtKB-SubCell"/>
</dbReference>
<comment type="function">
    <text evidence="6">Catalyzes the interconversion of methylthioribose-1-phosphate (MTR-1-P) into methylthioribulose-1-phosphate (MTRu-1-P).</text>
</comment>
<dbReference type="EMBL" id="CAJNON010000407">
    <property type="protein sequence ID" value="CAF1246732.1"/>
    <property type="molecule type" value="Genomic_DNA"/>
</dbReference>
<gene>
    <name evidence="8" type="ORF">OKA104_LOCUS22010</name>
    <name evidence="7" type="ORF">VCS650_LOCUS28106</name>
</gene>
<dbReference type="NCBIfam" id="NF004326">
    <property type="entry name" value="PRK05720.1"/>
    <property type="match status" value="1"/>
</dbReference>
<dbReference type="UniPathway" id="UPA00904">
    <property type="reaction ID" value="UER00874"/>
</dbReference>
<comment type="catalytic activity">
    <reaction evidence="6">
        <text>5-(methylsulfanyl)-alpha-D-ribose 1-phosphate = 5-(methylsulfanyl)-D-ribulose 1-phosphate</text>
        <dbReference type="Rhea" id="RHEA:19989"/>
        <dbReference type="ChEBI" id="CHEBI:58533"/>
        <dbReference type="ChEBI" id="CHEBI:58548"/>
        <dbReference type="EC" id="5.3.1.23"/>
    </reaction>
</comment>
<evidence type="ECO:0000256" key="1">
    <source>
        <dbReference type="ARBA" id="ARBA00022490"/>
    </source>
</evidence>
<dbReference type="Gene3D" id="1.20.120.420">
    <property type="entry name" value="translation initiation factor eif-2b, domain 1"/>
    <property type="match status" value="1"/>
</dbReference>
<feature type="site" description="Transition state stabilizer" evidence="6">
    <location>
        <position position="171"/>
    </location>
</feature>
<dbReference type="HAMAP" id="MF_01678">
    <property type="entry name" value="Salvage_MtnA"/>
    <property type="match status" value="1"/>
</dbReference>
<dbReference type="GO" id="GO:0046523">
    <property type="term" value="F:S-methyl-5-thioribose-1-phosphate isomerase activity"/>
    <property type="evidence" value="ECO:0007669"/>
    <property type="project" value="UniProtKB-UniRule"/>
</dbReference>
<comment type="subcellular location">
    <subcellularLocation>
        <location evidence="6">Cytoplasm</location>
    </subcellularLocation>
    <subcellularLocation>
        <location evidence="6">Nucleus</location>
    </subcellularLocation>
</comment>
<evidence type="ECO:0000313" key="7">
    <source>
        <dbReference type="EMBL" id="CAF1246732.1"/>
    </source>
</evidence>
<dbReference type="InterPro" id="IPR037171">
    <property type="entry name" value="NagB/RpiA_transferase-like"/>
</dbReference>
<proteinExistence type="inferred from homology"/>
<dbReference type="Pfam" id="PF01008">
    <property type="entry name" value="IF-2B"/>
    <property type="match status" value="1"/>
</dbReference>
<name>A0A814ZQC5_9BILA</name>
<dbReference type="GO" id="GO:0019509">
    <property type="term" value="P:L-methionine salvage from methylthioadenosine"/>
    <property type="evidence" value="ECO:0007669"/>
    <property type="project" value="UniProtKB-UniRule"/>
</dbReference>
<dbReference type="NCBIfam" id="TIGR00512">
    <property type="entry name" value="salvage_mtnA"/>
    <property type="match status" value="1"/>
</dbReference>
<dbReference type="Proteomes" id="UP000663881">
    <property type="component" value="Unassembled WGS sequence"/>
</dbReference>
<comment type="pathway">
    <text evidence="6">Amino-acid biosynthesis; L-methionine biosynthesis via salvage pathway; L-methionine from S-methyl-5-thio-alpha-D-ribose 1-phosphate: step 1/6.</text>
</comment>
<dbReference type="PANTHER" id="PTHR43475">
    <property type="entry name" value="METHYLTHIORIBOSE-1-PHOSPHATE ISOMERASE"/>
    <property type="match status" value="1"/>
</dbReference>
<keyword evidence="3 6" id="KW-0486">Methionine biosynthesis</keyword>
<dbReference type="FunFam" id="1.20.120.420:FF:000003">
    <property type="entry name" value="Methylthioribose-1-phosphate isomerase"/>
    <property type="match status" value="1"/>
</dbReference>
<dbReference type="OrthoDB" id="2461at2759"/>
<accession>A0A814ZQC5</accession>
<dbReference type="FunFam" id="3.40.50.10470:FF:000003">
    <property type="entry name" value="Methylthioribose-1-phosphate isomerase"/>
    <property type="match status" value="1"/>
</dbReference>
<evidence type="ECO:0000256" key="2">
    <source>
        <dbReference type="ARBA" id="ARBA00022605"/>
    </source>
</evidence>
<reference evidence="7" key="1">
    <citation type="submission" date="2021-02" db="EMBL/GenBank/DDBJ databases">
        <authorList>
            <person name="Nowell W R."/>
        </authorList>
    </citation>
    <scope>NUCLEOTIDE SEQUENCE</scope>
</reference>
<evidence type="ECO:0000256" key="6">
    <source>
        <dbReference type="HAMAP-Rule" id="MF_03119"/>
    </source>
</evidence>
<dbReference type="SUPFAM" id="SSF100950">
    <property type="entry name" value="NagB/RpiA/CoA transferase-like"/>
    <property type="match status" value="1"/>
</dbReference>
<dbReference type="InterPro" id="IPR042529">
    <property type="entry name" value="IF_2B-like_C"/>
</dbReference>
<dbReference type="NCBIfam" id="TIGR00524">
    <property type="entry name" value="eIF-2B_rel"/>
    <property type="match status" value="1"/>
</dbReference>
<organism evidence="7 9">
    <name type="scientific">Adineta steineri</name>
    <dbReference type="NCBI Taxonomy" id="433720"/>
    <lineage>
        <taxon>Eukaryota</taxon>
        <taxon>Metazoa</taxon>
        <taxon>Spiralia</taxon>
        <taxon>Gnathifera</taxon>
        <taxon>Rotifera</taxon>
        <taxon>Eurotatoria</taxon>
        <taxon>Bdelloidea</taxon>
        <taxon>Adinetida</taxon>
        <taxon>Adinetidae</taxon>
        <taxon>Adineta</taxon>
    </lineage>
</organism>
<evidence type="ECO:0000256" key="5">
    <source>
        <dbReference type="ARBA" id="ARBA00023242"/>
    </source>
</evidence>
<evidence type="ECO:0000256" key="4">
    <source>
        <dbReference type="ARBA" id="ARBA00023235"/>
    </source>
</evidence>
<evidence type="ECO:0000313" key="8">
    <source>
        <dbReference type="EMBL" id="CAF3860495.1"/>
    </source>
</evidence>
<evidence type="ECO:0000256" key="3">
    <source>
        <dbReference type="ARBA" id="ARBA00023167"/>
    </source>
</evidence>
<dbReference type="InterPro" id="IPR027363">
    <property type="entry name" value="M1Pi_N"/>
</dbReference>
<sequence>MEIDQPLKAIQYQRGSLLILDQLKLPDETVYISINTGADAWKAIHTMSIRGAPAIAVCGVLSVAVELYHSRSKFDSISSILQFVTDQLNYLITARPTAVNMTDAAKTIIDYLIPLNNKQQNLTLYINELLDFMEQFLQRDLDNNQSIGKYGAEAIRQNIKDKKKLTVLTHCNTGSLATVGFGTALGVIRQLAADNNLQLTYFTETRPYNQGSRLTAYELVHDRIPHTMICDSMAGLLMRTQTLHAVIVGADRVTANGDTANKIGTYQLAILAKYHEIPFYVAAPTTSIDLTKRTGNQIIIEQRPSSEMTTIKGINIAAEGVQVWNPAFDITPNQLITGIITEHGVFKPEELEEKLLSLQRTIKSPLL</sequence>
<dbReference type="EC" id="5.3.1.23" evidence="6"/>
<dbReference type="AlphaFoldDB" id="A0A814ZQC5"/>
<dbReference type="GO" id="GO:0005737">
    <property type="term" value="C:cytoplasm"/>
    <property type="evidence" value="ECO:0007669"/>
    <property type="project" value="UniProtKB-SubCell"/>
</dbReference>
<evidence type="ECO:0000313" key="9">
    <source>
        <dbReference type="Proteomes" id="UP000663891"/>
    </source>
</evidence>
<feature type="active site" description="Proton donor" evidence="6">
    <location>
        <position position="251"/>
    </location>
</feature>
<dbReference type="Proteomes" id="UP000663891">
    <property type="component" value="Unassembled WGS sequence"/>
</dbReference>
<keyword evidence="5 6" id="KW-0539">Nucleus</keyword>
<protein>
    <recommendedName>
        <fullName evidence="6">Methylthioribose-1-phosphate isomerase</fullName>
        <shortName evidence="6">M1Pi</shortName>
        <shortName evidence="6">MTR-1-P isomerase</shortName>
        <ecNumber evidence="6">5.3.1.23</ecNumber>
    </recommendedName>
    <alternativeName>
        <fullName evidence="6">S-methyl-5-thioribose-1-phosphate isomerase</fullName>
    </alternativeName>
    <alternativeName>
        <fullName evidence="6">Translation initiation factor eIF-2B subunit alpha/beta/delta-like protein</fullName>
    </alternativeName>
</protein>
<dbReference type="InterPro" id="IPR011559">
    <property type="entry name" value="Initiation_fac_2B_a/b/d"/>
</dbReference>
<dbReference type="Gene3D" id="3.40.50.10470">
    <property type="entry name" value="Translation initiation factor eif-2b, domain 2"/>
    <property type="match status" value="1"/>
</dbReference>
<dbReference type="InterPro" id="IPR005251">
    <property type="entry name" value="IF-M1Pi"/>
</dbReference>
<dbReference type="InterPro" id="IPR000649">
    <property type="entry name" value="IF-2B-related"/>
</dbReference>